<accession>A0A0J6VVN8</accession>
<dbReference type="EMBL" id="LABY01000003">
    <property type="protein sequence ID" value="KMO43376.1"/>
    <property type="molecule type" value="Genomic_DNA"/>
</dbReference>
<dbReference type="OrthoDB" id="9807111at2"/>
<keyword evidence="4 7" id="KW-0812">Transmembrane</keyword>
<dbReference type="GO" id="GO:0005886">
    <property type="term" value="C:plasma membrane"/>
    <property type="evidence" value="ECO:0007669"/>
    <property type="project" value="UniProtKB-SubCell"/>
</dbReference>
<evidence type="ECO:0000256" key="4">
    <source>
        <dbReference type="ARBA" id="ARBA00022692"/>
    </source>
</evidence>
<evidence type="ECO:0000313" key="9">
    <source>
        <dbReference type="Proteomes" id="UP000035955"/>
    </source>
</evidence>
<evidence type="ECO:0000256" key="6">
    <source>
        <dbReference type="ARBA" id="ARBA00023136"/>
    </source>
</evidence>
<comment type="subcellular location">
    <subcellularLocation>
        <location evidence="1">Cell membrane</location>
        <topology evidence="1">Multi-pass membrane protein</topology>
    </subcellularLocation>
</comment>
<feature type="transmembrane region" description="Helical" evidence="7">
    <location>
        <begin position="500"/>
        <end position="518"/>
    </location>
</feature>
<protein>
    <recommendedName>
        <fullName evidence="10">Fusaric acid resistance protein</fullName>
    </recommendedName>
</protein>
<feature type="transmembrane region" description="Helical" evidence="7">
    <location>
        <begin position="371"/>
        <end position="390"/>
    </location>
</feature>
<evidence type="ECO:0000256" key="7">
    <source>
        <dbReference type="SAM" id="Phobius"/>
    </source>
</evidence>
<keyword evidence="6 7" id="KW-0472">Membrane</keyword>
<dbReference type="InterPro" id="IPR006726">
    <property type="entry name" value="PHBA_efflux_AaeB/fusaric-R"/>
</dbReference>
<feature type="transmembrane region" description="Helical" evidence="7">
    <location>
        <begin position="43"/>
        <end position="73"/>
    </location>
</feature>
<dbReference type="Proteomes" id="UP000035955">
    <property type="component" value="Unassembled WGS sequence"/>
</dbReference>
<sequence length="677" mass="71209">MAGAEAMSEGRMAEVTQRRGWIDAVLDRIEPPPLSSWAYGLRIWLAMMLALYAGFWLQLESASSAAVTVAILAQPRRGQALSKAAYRFLGTLIGFAVAILFTALFGQDRVEMLVAFALWMGCCVFVANYLQGTKAYGAMLSGYTVAIIAINNIDAPQMVFESGLARVAAITLGILSITFINDALGAPYVFPELSAGMAKARDAVRDFVRQAVQEGDPGPEAAADTLRLVAAPRDSIGVVGTEFHDGENRAAGARSAVAALFAAVAGARSFALAVARSGERTDDAEELRRQVLAGLDGDRTALPGLEARIDALAAGDGADPDAVLLHRRAIDLLRQDRLAEDGIDALETGRAPLRDMRLPVHRDFPDALRNAARVVITVAISAAIFVLSGWPATSAALLQVSAFAALASINPNPVGFATGALWGMPLAAACAGIVEFIVLDGGQGFPLLAIAMAPVVVTACLLSLRPGTASLGFILLVFFPVVLAPANPQPYNPESYVNSTVLFCVSGLILFLVIRIVLPTTNAQRRRWSLGAARADVIEALSGEPQDSDERVNLDADRLVQFAGWACAAGAARRATLRHAFALAALDTAAAGAQAGLNRLAAEPAFDGAVHRARAALRRAEAGALREAASDLLAAARGGPAETRRTATRVVADLTTASYVIEDQGRVLRRLDLWGAG</sequence>
<keyword evidence="2" id="KW-0813">Transport</keyword>
<dbReference type="Pfam" id="PF04632">
    <property type="entry name" value="FUSC"/>
    <property type="match status" value="1"/>
</dbReference>
<evidence type="ECO:0000313" key="8">
    <source>
        <dbReference type="EMBL" id="KMO43376.1"/>
    </source>
</evidence>
<name>A0A0J6VVN8_9HYPH</name>
<evidence type="ECO:0000256" key="1">
    <source>
        <dbReference type="ARBA" id="ARBA00004651"/>
    </source>
</evidence>
<gene>
    <name evidence="8" type="ORF">VQ02_00350</name>
</gene>
<dbReference type="PANTHER" id="PTHR30509">
    <property type="entry name" value="P-HYDROXYBENZOIC ACID EFFLUX PUMP SUBUNIT-RELATED"/>
    <property type="match status" value="1"/>
</dbReference>
<feature type="transmembrane region" description="Helical" evidence="7">
    <location>
        <begin position="445"/>
        <end position="464"/>
    </location>
</feature>
<feature type="transmembrane region" description="Helical" evidence="7">
    <location>
        <begin position="471"/>
        <end position="488"/>
    </location>
</feature>
<proteinExistence type="predicted"/>
<feature type="transmembrane region" description="Helical" evidence="7">
    <location>
        <begin position="135"/>
        <end position="153"/>
    </location>
</feature>
<feature type="transmembrane region" description="Helical" evidence="7">
    <location>
        <begin position="85"/>
        <end position="106"/>
    </location>
</feature>
<evidence type="ECO:0000256" key="2">
    <source>
        <dbReference type="ARBA" id="ARBA00022448"/>
    </source>
</evidence>
<organism evidence="8 9">
    <name type="scientific">Methylobacterium variabile</name>
    <dbReference type="NCBI Taxonomy" id="298794"/>
    <lineage>
        <taxon>Bacteria</taxon>
        <taxon>Pseudomonadati</taxon>
        <taxon>Pseudomonadota</taxon>
        <taxon>Alphaproteobacteria</taxon>
        <taxon>Hyphomicrobiales</taxon>
        <taxon>Methylobacteriaceae</taxon>
        <taxon>Methylobacterium</taxon>
    </lineage>
</organism>
<feature type="transmembrane region" description="Helical" evidence="7">
    <location>
        <begin position="165"/>
        <end position="190"/>
    </location>
</feature>
<reference evidence="8 9" key="1">
    <citation type="submission" date="2015-03" db="EMBL/GenBank/DDBJ databases">
        <title>Genome sequencing of Methylobacterium variabile DSM 16961.</title>
        <authorList>
            <person name="Chaudhry V."/>
            <person name="Patil P.B."/>
        </authorList>
    </citation>
    <scope>NUCLEOTIDE SEQUENCE [LARGE SCALE GENOMIC DNA]</scope>
    <source>
        <strain evidence="8 9">DSM 16961</strain>
    </source>
</reference>
<feature type="transmembrane region" description="Helical" evidence="7">
    <location>
        <begin position="112"/>
        <end position="130"/>
    </location>
</feature>
<keyword evidence="5 7" id="KW-1133">Transmembrane helix</keyword>
<evidence type="ECO:0008006" key="10">
    <source>
        <dbReference type="Google" id="ProtNLM"/>
    </source>
</evidence>
<dbReference type="AlphaFoldDB" id="A0A0J6VVN8"/>
<keyword evidence="3" id="KW-1003">Cell membrane</keyword>
<keyword evidence="9" id="KW-1185">Reference proteome</keyword>
<dbReference type="PATRIC" id="fig|298794.3.peg.4646"/>
<dbReference type="GO" id="GO:0022857">
    <property type="term" value="F:transmembrane transporter activity"/>
    <property type="evidence" value="ECO:0007669"/>
    <property type="project" value="InterPro"/>
</dbReference>
<dbReference type="PANTHER" id="PTHR30509:SF9">
    <property type="entry name" value="MULTIDRUG RESISTANCE PROTEIN MDTO"/>
    <property type="match status" value="1"/>
</dbReference>
<evidence type="ECO:0000256" key="5">
    <source>
        <dbReference type="ARBA" id="ARBA00022989"/>
    </source>
</evidence>
<comment type="caution">
    <text evidence="8">The sequence shown here is derived from an EMBL/GenBank/DDBJ whole genome shotgun (WGS) entry which is preliminary data.</text>
</comment>
<evidence type="ECO:0000256" key="3">
    <source>
        <dbReference type="ARBA" id="ARBA00022475"/>
    </source>
</evidence>